<dbReference type="EMBL" id="JAWDJW010009437">
    <property type="protein sequence ID" value="KAK3059410.1"/>
    <property type="molecule type" value="Genomic_DNA"/>
</dbReference>
<comment type="caution">
    <text evidence="1">The sequence shown here is derived from an EMBL/GenBank/DDBJ whole genome shotgun (WGS) entry which is preliminary data.</text>
</comment>
<evidence type="ECO:0000313" key="1">
    <source>
        <dbReference type="EMBL" id="KAK3059410.1"/>
    </source>
</evidence>
<keyword evidence="2" id="KW-1185">Reference proteome</keyword>
<reference evidence="1" key="1">
    <citation type="submission" date="2024-09" db="EMBL/GenBank/DDBJ databases">
        <title>Black Yeasts Isolated from many extreme environments.</title>
        <authorList>
            <person name="Coleine C."/>
            <person name="Stajich J.E."/>
            <person name="Selbmann L."/>
        </authorList>
    </citation>
    <scope>NUCLEOTIDE SEQUENCE</scope>
    <source>
        <strain evidence="1">CCFEE 5737</strain>
    </source>
</reference>
<accession>A0ACC3CYZ7</accession>
<organism evidence="1 2">
    <name type="scientific">Coniosporium uncinatum</name>
    <dbReference type="NCBI Taxonomy" id="93489"/>
    <lineage>
        <taxon>Eukaryota</taxon>
        <taxon>Fungi</taxon>
        <taxon>Dikarya</taxon>
        <taxon>Ascomycota</taxon>
        <taxon>Pezizomycotina</taxon>
        <taxon>Dothideomycetes</taxon>
        <taxon>Dothideomycetes incertae sedis</taxon>
        <taxon>Coniosporium</taxon>
    </lineage>
</organism>
<gene>
    <name evidence="1" type="ORF">LTS18_010940</name>
</gene>
<dbReference type="Proteomes" id="UP001186974">
    <property type="component" value="Unassembled WGS sequence"/>
</dbReference>
<evidence type="ECO:0000313" key="2">
    <source>
        <dbReference type="Proteomes" id="UP001186974"/>
    </source>
</evidence>
<feature type="non-terminal residue" evidence="1">
    <location>
        <position position="409"/>
    </location>
</feature>
<sequence length="409" mass="45023">MASKVALSFKALLVLLTLALADVLPYVDNPQYQASAYGLYPSQTYVTNASLIAPRANIRAAAGNSSTSNDRFVFVTPRGVPVAGTATAPTILEANNNLTLVWSGPKWGAAYPFRVQSYNGSDYLTFWAGVQEDLGYGRGNYYMLNSSYDLVYNLTNVNLNVGGDFHEFQLTDNNTALITTYEPIQYNLSAVGGPENGWLMDGVFQEIDIETNALIFEWRASSFYTVNDSFILPSGGLTGETFNLAFDFYHINSVEKDDANNYLVSGRHTHSVCYIDGSNGQVIWTMGGRRNMFRDLSDGQATNFAWQHDPRWIDANTFSLFDNAATDQVVTQNETRGLRLTVDQQAMTVSVQQAFLSPDQILSASQGSLQNLDNGNAFMGYGSIPAFTEYSPTGEVLWDVQFGMLGNQT</sequence>
<name>A0ACC3CYZ7_9PEZI</name>
<protein>
    <submittedName>
        <fullName evidence="1">Uncharacterized protein</fullName>
    </submittedName>
</protein>
<proteinExistence type="predicted"/>